<dbReference type="Proteomes" id="UP000294678">
    <property type="component" value="Unassembled WGS sequence"/>
</dbReference>
<feature type="transmembrane region" description="Helical" evidence="5">
    <location>
        <begin position="34"/>
        <end position="52"/>
    </location>
</feature>
<proteinExistence type="predicted"/>
<evidence type="ECO:0000256" key="2">
    <source>
        <dbReference type="ARBA" id="ARBA00022692"/>
    </source>
</evidence>
<name>A0AA46I622_9FUSO</name>
<dbReference type="GO" id="GO:0051119">
    <property type="term" value="F:sugar transmembrane transporter activity"/>
    <property type="evidence" value="ECO:0007669"/>
    <property type="project" value="InterPro"/>
</dbReference>
<keyword evidence="4 5" id="KW-0472">Membrane</keyword>
<evidence type="ECO:0000256" key="1">
    <source>
        <dbReference type="ARBA" id="ARBA00004141"/>
    </source>
</evidence>
<dbReference type="InterPro" id="IPR047662">
    <property type="entry name" value="SemiSWEET"/>
</dbReference>
<dbReference type="EMBL" id="SOBG01000003">
    <property type="protein sequence ID" value="TDT71580.1"/>
    <property type="molecule type" value="Genomic_DNA"/>
</dbReference>
<evidence type="ECO:0000256" key="5">
    <source>
        <dbReference type="SAM" id="Phobius"/>
    </source>
</evidence>
<comment type="subcellular location">
    <subcellularLocation>
        <location evidence="1">Membrane</location>
        <topology evidence="1">Multi-pass membrane protein</topology>
    </subcellularLocation>
</comment>
<protein>
    <submittedName>
        <fullName evidence="6">MtN3 and saliva related transmembrane protein</fullName>
    </submittedName>
</protein>
<dbReference type="InterPro" id="IPR006603">
    <property type="entry name" value="PQ-loop_rpt"/>
</dbReference>
<dbReference type="AlphaFoldDB" id="A0AA46I622"/>
<keyword evidence="3 5" id="KW-1133">Transmembrane helix</keyword>
<feature type="transmembrane region" description="Helical" evidence="5">
    <location>
        <begin position="59"/>
        <end position="80"/>
    </location>
</feature>
<evidence type="ECO:0000256" key="4">
    <source>
        <dbReference type="ARBA" id="ARBA00023136"/>
    </source>
</evidence>
<reference evidence="6 7" key="1">
    <citation type="submission" date="2019-03" db="EMBL/GenBank/DDBJ databases">
        <title>Genomic Encyclopedia of Type Strains, Phase IV (KMG-IV): sequencing the most valuable type-strain genomes for metagenomic binning, comparative biology and taxonomic classification.</title>
        <authorList>
            <person name="Goeker M."/>
        </authorList>
    </citation>
    <scope>NUCLEOTIDE SEQUENCE [LARGE SCALE GENOMIC DNA]</scope>
    <source>
        <strain evidence="6 7">DSM 100055</strain>
    </source>
</reference>
<dbReference type="NCBIfam" id="NF037968">
    <property type="entry name" value="SemiSWEET_2"/>
    <property type="match status" value="1"/>
</dbReference>
<keyword evidence="2 5" id="KW-0812">Transmembrane</keyword>
<keyword evidence="7" id="KW-1185">Reference proteome</keyword>
<dbReference type="Gene3D" id="1.20.1280.290">
    <property type="match status" value="1"/>
</dbReference>
<dbReference type="RefSeq" id="WP_134112839.1">
    <property type="nucleotide sequence ID" value="NZ_SOBG01000003.1"/>
</dbReference>
<evidence type="ECO:0000256" key="3">
    <source>
        <dbReference type="ARBA" id="ARBA00022989"/>
    </source>
</evidence>
<gene>
    <name evidence="6" type="ORF">EV215_0958</name>
</gene>
<evidence type="ECO:0000313" key="7">
    <source>
        <dbReference type="Proteomes" id="UP000294678"/>
    </source>
</evidence>
<sequence>MFFKIIGLLAAVLTTFSFLPQAIKTIKTQNTEGLSLGMYSIFTTGVLFWIIYGFYLKDIAIISANIITFIFAISILIVLIKNNFKK</sequence>
<dbReference type="GO" id="GO:0016020">
    <property type="term" value="C:membrane"/>
    <property type="evidence" value="ECO:0007669"/>
    <property type="project" value="UniProtKB-SubCell"/>
</dbReference>
<evidence type="ECO:0000313" key="6">
    <source>
        <dbReference type="EMBL" id="TDT71580.1"/>
    </source>
</evidence>
<dbReference type="Pfam" id="PF04193">
    <property type="entry name" value="PQ-loop"/>
    <property type="match status" value="1"/>
</dbReference>
<comment type="caution">
    <text evidence="6">The sequence shown here is derived from an EMBL/GenBank/DDBJ whole genome shotgun (WGS) entry which is preliminary data.</text>
</comment>
<organism evidence="6 7">
    <name type="scientific">Hypnocyclicus thermotrophus</name>
    <dbReference type="NCBI Taxonomy" id="1627895"/>
    <lineage>
        <taxon>Bacteria</taxon>
        <taxon>Fusobacteriati</taxon>
        <taxon>Fusobacteriota</taxon>
        <taxon>Fusobacteriia</taxon>
        <taxon>Fusobacteriales</taxon>
        <taxon>Fusobacteriaceae</taxon>
        <taxon>Hypnocyclicus</taxon>
    </lineage>
</organism>
<accession>A0AA46I622</accession>